<dbReference type="PANTHER" id="PTHR35007">
    <property type="entry name" value="INTEGRAL MEMBRANE PROTEIN-RELATED"/>
    <property type="match status" value="1"/>
</dbReference>
<keyword evidence="1" id="KW-1133">Transmembrane helix</keyword>
<dbReference type="OrthoDB" id="5243064at2"/>
<evidence type="ECO:0000313" key="3">
    <source>
        <dbReference type="Proteomes" id="UP000199012"/>
    </source>
</evidence>
<evidence type="ECO:0008006" key="4">
    <source>
        <dbReference type="Google" id="ProtNLM"/>
    </source>
</evidence>
<organism evidence="2 3">
    <name type="scientific">Cellulomonas marina</name>
    <dbReference type="NCBI Taxonomy" id="988821"/>
    <lineage>
        <taxon>Bacteria</taxon>
        <taxon>Bacillati</taxon>
        <taxon>Actinomycetota</taxon>
        <taxon>Actinomycetes</taxon>
        <taxon>Micrococcales</taxon>
        <taxon>Cellulomonadaceae</taxon>
        <taxon>Cellulomonas</taxon>
    </lineage>
</organism>
<protein>
    <recommendedName>
        <fullName evidence="4">Type II secretion system (T2SS), protein F</fullName>
    </recommendedName>
</protein>
<proteinExistence type="predicted"/>
<keyword evidence="1" id="KW-0812">Transmembrane</keyword>
<evidence type="ECO:0000256" key="1">
    <source>
        <dbReference type="SAM" id="Phobius"/>
    </source>
</evidence>
<accession>A0A1I1AQK2</accession>
<name>A0A1I1AQK2_9CELL</name>
<feature type="transmembrane region" description="Helical" evidence="1">
    <location>
        <begin position="98"/>
        <end position="118"/>
    </location>
</feature>
<keyword evidence="3" id="KW-1185">Reference proteome</keyword>
<dbReference type="Proteomes" id="UP000199012">
    <property type="component" value="Unassembled WGS sequence"/>
</dbReference>
<feature type="transmembrane region" description="Helical" evidence="1">
    <location>
        <begin position="6"/>
        <end position="25"/>
    </location>
</feature>
<keyword evidence="1" id="KW-0472">Membrane</keyword>
<evidence type="ECO:0000313" key="2">
    <source>
        <dbReference type="EMBL" id="SFB40311.1"/>
    </source>
</evidence>
<gene>
    <name evidence="2" type="ORF">SAMN05421867_12145</name>
</gene>
<feature type="transmembrane region" description="Helical" evidence="1">
    <location>
        <begin position="278"/>
        <end position="298"/>
    </location>
</feature>
<reference evidence="2 3" key="1">
    <citation type="submission" date="2016-10" db="EMBL/GenBank/DDBJ databases">
        <authorList>
            <person name="de Groot N.N."/>
        </authorList>
    </citation>
    <scope>NUCLEOTIDE SEQUENCE [LARGE SCALE GENOMIC DNA]</scope>
    <source>
        <strain evidence="2 3">CGMCC 4.6945</strain>
    </source>
</reference>
<dbReference type="RefSeq" id="WP_139224522.1">
    <property type="nucleotide sequence ID" value="NZ_BONM01000014.1"/>
</dbReference>
<dbReference type="PANTHER" id="PTHR35007:SF1">
    <property type="entry name" value="PILUS ASSEMBLY PROTEIN"/>
    <property type="match status" value="1"/>
</dbReference>
<dbReference type="EMBL" id="FOKA01000021">
    <property type="protein sequence ID" value="SFB40311.1"/>
    <property type="molecule type" value="Genomic_DNA"/>
</dbReference>
<dbReference type="AlphaFoldDB" id="A0A1I1AQK2"/>
<sequence>MPWILPLLLGATIGAGVWLVLRELLPTQPALNSALDRLSGADQPRNPALEVHDGSISDRLGVVVSRRVSLPRIKGITPSPADLELIGKAPHTLLGEKVLVALIGLIALPACGVLFSALGLQLPLIVPVFGTLLLATVFWFLPDLEATSKAQAARAEVTRAVGAYLELLAIERMSGAGAIQATEGAATVGGSWPFQRISQTLQLARFAGVTPWAALDQLGDSLEVPALHDVADIMRLAGAEGAAVVEQLRGRARSLRGAQISLDRAAANDDSTRMTIPATLTVGVFLLAMVIPVGMTVFSQGAG</sequence>
<feature type="transmembrane region" description="Helical" evidence="1">
    <location>
        <begin position="124"/>
        <end position="141"/>
    </location>
</feature>
<dbReference type="STRING" id="988821.SAMN05421867_12145"/>